<keyword evidence="1" id="KW-0812">Transmembrane</keyword>
<reference evidence="2" key="1">
    <citation type="journal article" date="2014" name="Int. J. Syst. Evol. Microbiol.">
        <title>Complete genome of a new Firmicutes species belonging to the dominant human colonic microbiota ('Ruminococcus bicirculans') reveals two chromosomes and a selective capacity to utilize plant glucans.</title>
        <authorList>
            <consortium name="NISC Comparative Sequencing Program"/>
            <person name="Wegmann U."/>
            <person name="Louis P."/>
            <person name="Goesmann A."/>
            <person name="Henrissat B."/>
            <person name="Duncan S.H."/>
            <person name="Flint H.J."/>
        </authorList>
    </citation>
    <scope>NUCLEOTIDE SEQUENCE</scope>
    <source>
        <strain evidence="2">VKM B-1499</strain>
    </source>
</reference>
<gene>
    <name evidence="2" type="ORF">GCM10017620_08880</name>
</gene>
<feature type="transmembrane region" description="Helical" evidence="1">
    <location>
        <begin position="27"/>
        <end position="45"/>
    </location>
</feature>
<proteinExistence type="predicted"/>
<reference evidence="2" key="2">
    <citation type="submission" date="2023-01" db="EMBL/GenBank/DDBJ databases">
        <authorList>
            <person name="Sun Q."/>
            <person name="Evtushenko L."/>
        </authorList>
    </citation>
    <scope>NUCLEOTIDE SEQUENCE</scope>
    <source>
        <strain evidence="2">VKM B-1499</strain>
    </source>
</reference>
<feature type="transmembrane region" description="Helical" evidence="1">
    <location>
        <begin position="57"/>
        <end position="73"/>
    </location>
</feature>
<accession>A0ABQ5T759</accession>
<sequence>MTGTRTPAPGRAQKGALAEGRWLWRRLYAFAVSAGLWLLLMRTVARMPAEMLPKITDGLMGLLALILILYLVAPTAEQLVALLANARLRLTGGRS</sequence>
<comment type="caution">
    <text evidence="2">The sequence shown here is derived from an EMBL/GenBank/DDBJ whole genome shotgun (WGS) entry which is preliminary data.</text>
</comment>
<dbReference type="EMBL" id="BSFD01000002">
    <property type="protein sequence ID" value="GLK47915.1"/>
    <property type="molecule type" value="Genomic_DNA"/>
</dbReference>
<evidence type="ECO:0000256" key="1">
    <source>
        <dbReference type="SAM" id="Phobius"/>
    </source>
</evidence>
<dbReference type="RefSeq" id="WP_271164187.1">
    <property type="nucleotide sequence ID" value="NZ_BSFD01000002.1"/>
</dbReference>
<keyword evidence="1" id="KW-1133">Transmembrane helix</keyword>
<dbReference type="Proteomes" id="UP001143509">
    <property type="component" value="Unassembled WGS sequence"/>
</dbReference>
<organism evidence="2 3">
    <name type="scientific">Brevundimonas intermedia</name>
    <dbReference type="NCBI Taxonomy" id="74315"/>
    <lineage>
        <taxon>Bacteria</taxon>
        <taxon>Pseudomonadati</taxon>
        <taxon>Pseudomonadota</taxon>
        <taxon>Alphaproteobacteria</taxon>
        <taxon>Caulobacterales</taxon>
        <taxon>Caulobacteraceae</taxon>
        <taxon>Brevundimonas</taxon>
    </lineage>
</organism>
<evidence type="ECO:0000313" key="2">
    <source>
        <dbReference type="EMBL" id="GLK47915.1"/>
    </source>
</evidence>
<name>A0ABQ5T759_9CAUL</name>
<keyword evidence="1" id="KW-0472">Membrane</keyword>
<evidence type="ECO:0000313" key="3">
    <source>
        <dbReference type="Proteomes" id="UP001143509"/>
    </source>
</evidence>
<keyword evidence="3" id="KW-1185">Reference proteome</keyword>
<protein>
    <submittedName>
        <fullName evidence="2">Uncharacterized protein</fullName>
    </submittedName>
</protein>